<evidence type="ECO:0000313" key="5">
    <source>
        <dbReference type="EMBL" id="RZT29369.1"/>
    </source>
</evidence>
<evidence type="ECO:0000259" key="4">
    <source>
        <dbReference type="SMART" id="SM00382"/>
    </source>
</evidence>
<dbReference type="PANTHER" id="PTHR42759">
    <property type="entry name" value="MOXR FAMILY PROTEIN"/>
    <property type="match status" value="1"/>
</dbReference>
<gene>
    <name evidence="5" type="ORF">EV147_5000</name>
</gene>
<comment type="caution">
    <text evidence="5">The sequence shown here is derived from an EMBL/GenBank/DDBJ whole genome shotgun (WGS) entry which is preliminary data.</text>
</comment>
<organism evidence="5 6">
    <name type="scientific">Cupriavidus agavae</name>
    <dbReference type="NCBI Taxonomy" id="1001822"/>
    <lineage>
        <taxon>Bacteria</taxon>
        <taxon>Pseudomonadati</taxon>
        <taxon>Pseudomonadota</taxon>
        <taxon>Betaproteobacteria</taxon>
        <taxon>Burkholderiales</taxon>
        <taxon>Burkholderiaceae</taxon>
        <taxon>Cupriavidus</taxon>
    </lineage>
</organism>
<dbReference type="Proteomes" id="UP000291078">
    <property type="component" value="Unassembled WGS sequence"/>
</dbReference>
<dbReference type="Pfam" id="PF17863">
    <property type="entry name" value="AAA_lid_2"/>
    <property type="match status" value="1"/>
</dbReference>
<dbReference type="FunFam" id="3.40.50.300:FF:000640">
    <property type="entry name" value="MoxR family ATPase"/>
    <property type="match status" value="1"/>
</dbReference>
<keyword evidence="2" id="KW-0067">ATP-binding</keyword>
<dbReference type="Gene3D" id="3.40.50.300">
    <property type="entry name" value="P-loop containing nucleotide triphosphate hydrolases"/>
    <property type="match status" value="1"/>
</dbReference>
<dbReference type="InterPro" id="IPR041628">
    <property type="entry name" value="ChlI/MoxR_AAA_lid"/>
</dbReference>
<dbReference type="SMART" id="SM00382">
    <property type="entry name" value="AAA"/>
    <property type="match status" value="1"/>
</dbReference>
<accession>A0A4V2FED2</accession>
<dbReference type="Gene3D" id="1.10.8.80">
    <property type="entry name" value="Magnesium chelatase subunit I, C-Terminal domain"/>
    <property type="match status" value="1"/>
</dbReference>
<dbReference type="PIRSF" id="PIRSF002849">
    <property type="entry name" value="AAA_ATPase_chaperone_MoxR_prd"/>
    <property type="match status" value="1"/>
</dbReference>
<dbReference type="GO" id="GO:0016887">
    <property type="term" value="F:ATP hydrolysis activity"/>
    <property type="evidence" value="ECO:0007669"/>
    <property type="project" value="InterPro"/>
</dbReference>
<dbReference type="CDD" id="cd00009">
    <property type="entry name" value="AAA"/>
    <property type="match status" value="1"/>
</dbReference>
<protein>
    <submittedName>
        <fullName evidence="5">MoxR-like ATPase</fullName>
    </submittedName>
</protein>
<dbReference type="InterPro" id="IPR050764">
    <property type="entry name" value="CbbQ/NirQ/NorQ/GpvN"/>
</dbReference>
<sequence>MAAPCCTNRIANQTDAAIVTARPRITASLAEAQNQLGRIVLGKPRQVRLALACMLAGGHLLLEDVPGVGKTTLAHALAQTLGLQYRRVQFTSDLLPADLIGVSVFNRDAGEFQFHRGPVFAQLVLADEINRAPPKTQSALLEAMAERQVTHDGTTHALPAPFFVIATQNPLEQVGTHALPESQLDRFAMRLSLGYPDPAFERVLYLGGSASQDTRTVMDAEQVLALQAAVGRVYASPALVDYALALVQATRNEAGFIAGLSPRAGLALLACARAWALLDQREMVVPEDLQAVFVPVAAHRLLPSGQPTTALDRLLAGVPIP</sequence>
<name>A0A4V2FED2_9BURK</name>
<evidence type="ECO:0000256" key="1">
    <source>
        <dbReference type="ARBA" id="ARBA00022741"/>
    </source>
</evidence>
<dbReference type="InterPro" id="IPR003593">
    <property type="entry name" value="AAA+_ATPase"/>
</dbReference>
<reference evidence="5 6" key="1">
    <citation type="journal article" date="2015" name="Stand. Genomic Sci.">
        <title>Genomic Encyclopedia of Bacterial and Archaeal Type Strains, Phase III: the genomes of soil and plant-associated and newly described type strains.</title>
        <authorList>
            <person name="Whitman W.B."/>
            <person name="Woyke T."/>
            <person name="Klenk H.P."/>
            <person name="Zhou Y."/>
            <person name="Lilburn T.G."/>
            <person name="Beck B.J."/>
            <person name="De Vos P."/>
            <person name="Vandamme P."/>
            <person name="Eisen J.A."/>
            <person name="Garrity G."/>
            <person name="Hugenholtz P."/>
            <person name="Kyrpides N.C."/>
        </authorList>
    </citation>
    <scope>NUCLEOTIDE SEQUENCE [LARGE SCALE GENOMIC DNA]</scope>
    <source>
        <strain evidence="5 6">ASC-9842</strain>
    </source>
</reference>
<comment type="similarity">
    <text evidence="3">Belongs to the MoxR family.</text>
</comment>
<evidence type="ECO:0000256" key="3">
    <source>
        <dbReference type="ARBA" id="ARBA00061607"/>
    </source>
</evidence>
<evidence type="ECO:0000313" key="6">
    <source>
        <dbReference type="Proteomes" id="UP000291078"/>
    </source>
</evidence>
<dbReference type="GO" id="GO:0005524">
    <property type="term" value="F:ATP binding"/>
    <property type="evidence" value="ECO:0007669"/>
    <property type="project" value="UniProtKB-KW"/>
</dbReference>
<proteinExistence type="inferred from homology"/>
<dbReference type="InterPro" id="IPR027417">
    <property type="entry name" value="P-loop_NTPase"/>
</dbReference>
<dbReference type="InterPro" id="IPR011703">
    <property type="entry name" value="ATPase_AAA-3"/>
</dbReference>
<dbReference type="EMBL" id="SGXM01000012">
    <property type="protein sequence ID" value="RZT29369.1"/>
    <property type="molecule type" value="Genomic_DNA"/>
</dbReference>
<dbReference type="PANTHER" id="PTHR42759:SF5">
    <property type="entry name" value="METHANOL DEHYDROGENASE REGULATOR"/>
    <property type="match status" value="1"/>
</dbReference>
<evidence type="ECO:0000256" key="2">
    <source>
        <dbReference type="ARBA" id="ARBA00022840"/>
    </source>
</evidence>
<feature type="domain" description="AAA+ ATPase" evidence="4">
    <location>
        <begin position="56"/>
        <end position="197"/>
    </location>
</feature>
<dbReference type="AlphaFoldDB" id="A0A4V2FED2"/>
<dbReference type="SUPFAM" id="SSF52540">
    <property type="entry name" value="P-loop containing nucleoside triphosphate hydrolases"/>
    <property type="match status" value="1"/>
</dbReference>
<keyword evidence="1" id="KW-0547">Nucleotide-binding</keyword>
<keyword evidence="6" id="KW-1185">Reference proteome</keyword>
<dbReference type="Pfam" id="PF07726">
    <property type="entry name" value="AAA_3"/>
    <property type="match status" value="1"/>
</dbReference>